<protein>
    <submittedName>
        <fullName evidence="1">Uncharacterized protein</fullName>
    </submittedName>
</protein>
<organism evidence="1 2">
    <name type="scientific">Lunatimonas lonarensis</name>
    <dbReference type="NCBI Taxonomy" id="1232681"/>
    <lineage>
        <taxon>Bacteria</taxon>
        <taxon>Pseudomonadati</taxon>
        <taxon>Bacteroidota</taxon>
        <taxon>Cytophagia</taxon>
        <taxon>Cytophagales</taxon>
        <taxon>Cyclobacteriaceae</taxon>
    </lineage>
</organism>
<comment type="caution">
    <text evidence="1">The sequence shown here is derived from an EMBL/GenBank/DDBJ whole genome shotgun (WGS) entry which is preliminary data.</text>
</comment>
<gene>
    <name evidence="1" type="ORF">ADIS_2767</name>
</gene>
<evidence type="ECO:0000313" key="1">
    <source>
        <dbReference type="EMBL" id="EON76756.1"/>
    </source>
</evidence>
<sequence length="46" mass="5123">MKALDLNICPRVHTGHLHPNNEGSRGALSFVQSILGEFTFCIVSRR</sequence>
<dbReference type="Proteomes" id="UP000013909">
    <property type="component" value="Unassembled WGS sequence"/>
</dbReference>
<evidence type="ECO:0000313" key="2">
    <source>
        <dbReference type="Proteomes" id="UP000013909"/>
    </source>
</evidence>
<name>R7ZRH2_9BACT</name>
<dbReference type="AlphaFoldDB" id="R7ZRH2"/>
<reference evidence="1 2" key="1">
    <citation type="submission" date="2013-02" db="EMBL/GenBank/DDBJ databases">
        <title>A novel strain isolated from Lonar lake, Maharashtra, India.</title>
        <authorList>
            <person name="Singh A."/>
        </authorList>
    </citation>
    <scope>NUCLEOTIDE SEQUENCE [LARGE SCALE GENOMIC DNA]</scope>
    <source>
        <strain evidence="1 2">AK24</strain>
    </source>
</reference>
<dbReference type="EMBL" id="AQHR01000079">
    <property type="protein sequence ID" value="EON76756.1"/>
    <property type="molecule type" value="Genomic_DNA"/>
</dbReference>
<accession>R7ZRH2</accession>
<dbReference type="STRING" id="1232681.ADIS_2767"/>
<keyword evidence="2" id="KW-1185">Reference proteome</keyword>
<proteinExistence type="predicted"/>